<sequence length="114" mass="13431">MHCFCEQKETYELKIEGDVGADFVWCNQCGCNLDLEVFPISNELKSELMKWGTQYGEWIDWDIDKLIFNGIAMEEEHNKQGAKLSEKVKNELKKKYKIKFFPSSMARSYANKKY</sequence>
<dbReference type="AlphaFoldDB" id="A0A2W0H6N0"/>
<evidence type="ECO:0000313" key="1">
    <source>
        <dbReference type="EMBL" id="PYZ96641.1"/>
    </source>
</evidence>
<dbReference type="OrthoDB" id="2084083at2"/>
<dbReference type="EMBL" id="PDOF01000002">
    <property type="protein sequence ID" value="PYZ96641.1"/>
    <property type="molecule type" value="Genomic_DNA"/>
</dbReference>
<evidence type="ECO:0000313" key="2">
    <source>
        <dbReference type="Proteomes" id="UP000248066"/>
    </source>
</evidence>
<comment type="caution">
    <text evidence="1">The sequence shown here is derived from an EMBL/GenBank/DDBJ whole genome shotgun (WGS) entry which is preliminary data.</text>
</comment>
<protein>
    <submittedName>
        <fullName evidence="1">Uncharacterized protein</fullName>
    </submittedName>
</protein>
<proteinExistence type="predicted"/>
<dbReference type="RefSeq" id="WP_110520546.1">
    <property type="nucleotide sequence ID" value="NZ_PDOF01000002.1"/>
</dbReference>
<gene>
    <name evidence="1" type="ORF">CR205_13135</name>
</gene>
<organism evidence="1 2">
    <name type="scientific">Alteribacter lacisalsi</name>
    <dbReference type="NCBI Taxonomy" id="2045244"/>
    <lineage>
        <taxon>Bacteria</taxon>
        <taxon>Bacillati</taxon>
        <taxon>Bacillota</taxon>
        <taxon>Bacilli</taxon>
        <taxon>Bacillales</taxon>
        <taxon>Bacillaceae</taxon>
        <taxon>Alteribacter</taxon>
    </lineage>
</organism>
<reference evidence="1 2" key="1">
    <citation type="submission" date="2017-10" db="EMBL/GenBank/DDBJ databases">
        <title>Bacillus sp. nov., a halophilic bacterium isolated from a Yangshapao Lake.</title>
        <authorList>
            <person name="Wang H."/>
        </authorList>
    </citation>
    <scope>NUCLEOTIDE SEQUENCE [LARGE SCALE GENOMIC DNA]</scope>
    <source>
        <strain evidence="1 2">YSP-3</strain>
    </source>
</reference>
<dbReference type="Proteomes" id="UP000248066">
    <property type="component" value="Unassembled WGS sequence"/>
</dbReference>
<keyword evidence="2" id="KW-1185">Reference proteome</keyword>
<accession>A0A2W0H6N0</accession>
<name>A0A2W0H6N0_9BACI</name>